<dbReference type="EMBL" id="UINC01201794">
    <property type="protein sequence ID" value="SVE21291.1"/>
    <property type="molecule type" value="Genomic_DNA"/>
</dbReference>
<sequence length="200" mass="23583">MSQHVPKHMASIGWSESWVNVYASPKTRKEFANEGDLAKIIEDIDKEMVGEKRNLKERFFEQLLKREDGFRIICLIDKLSNDFKKSEVPNPLRRILDEWERQAQIAETPDTLFYVLSKMMVEPETPIYLKCALTMQSRRVRKGSNVNNRNRRVARRLIRQAEKIHVPENLGRIREFASVPLEHFDLWVELQVVLCDARFS</sequence>
<protein>
    <submittedName>
        <fullName evidence="1">Uncharacterized protein</fullName>
    </submittedName>
</protein>
<evidence type="ECO:0000313" key="1">
    <source>
        <dbReference type="EMBL" id="SVE21291.1"/>
    </source>
</evidence>
<proteinExistence type="predicted"/>
<reference evidence="1" key="1">
    <citation type="submission" date="2018-05" db="EMBL/GenBank/DDBJ databases">
        <authorList>
            <person name="Lanie J.A."/>
            <person name="Ng W.-L."/>
            <person name="Kazmierczak K.M."/>
            <person name="Andrzejewski T.M."/>
            <person name="Davidsen T.M."/>
            <person name="Wayne K.J."/>
            <person name="Tettelin H."/>
            <person name="Glass J.I."/>
            <person name="Rusch D."/>
            <person name="Podicherti R."/>
            <person name="Tsui H.-C.T."/>
            <person name="Winkler M.E."/>
        </authorList>
    </citation>
    <scope>NUCLEOTIDE SEQUENCE</scope>
</reference>
<dbReference type="AlphaFoldDB" id="A0A383BN80"/>
<feature type="non-terminal residue" evidence="1">
    <location>
        <position position="200"/>
    </location>
</feature>
<name>A0A383BN80_9ZZZZ</name>
<organism evidence="1">
    <name type="scientific">marine metagenome</name>
    <dbReference type="NCBI Taxonomy" id="408172"/>
    <lineage>
        <taxon>unclassified sequences</taxon>
        <taxon>metagenomes</taxon>
        <taxon>ecological metagenomes</taxon>
    </lineage>
</organism>
<accession>A0A383BN80</accession>
<gene>
    <name evidence="1" type="ORF">METZ01_LOCUS474145</name>
</gene>